<name>A0A3G9IE43_9ACTN</name>
<dbReference type="Proteomes" id="UP000271573">
    <property type="component" value="Chromosome"/>
</dbReference>
<dbReference type="Pfam" id="PF03773">
    <property type="entry name" value="ArsP_1"/>
    <property type="match status" value="1"/>
</dbReference>
<dbReference type="PANTHER" id="PTHR42775">
    <property type="entry name" value="PERMEASE RV2963-RELATED"/>
    <property type="match status" value="1"/>
</dbReference>
<feature type="transmembrane region" description="Helical" evidence="7">
    <location>
        <begin position="12"/>
        <end position="36"/>
    </location>
</feature>
<protein>
    <submittedName>
        <fullName evidence="8">Membrane protein</fullName>
    </submittedName>
</protein>
<feature type="transmembrane region" description="Helical" evidence="7">
    <location>
        <begin position="84"/>
        <end position="108"/>
    </location>
</feature>
<dbReference type="GO" id="GO:0005886">
    <property type="term" value="C:plasma membrane"/>
    <property type="evidence" value="ECO:0007669"/>
    <property type="project" value="UniProtKB-SubCell"/>
</dbReference>
<evidence type="ECO:0000256" key="2">
    <source>
        <dbReference type="ARBA" id="ARBA00006386"/>
    </source>
</evidence>
<dbReference type="EMBL" id="AP019307">
    <property type="protein sequence ID" value="BBH17227.1"/>
    <property type="molecule type" value="Genomic_DNA"/>
</dbReference>
<evidence type="ECO:0000256" key="4">
    <source>
        <dbReference type="ARBA" id="ARBA00022692"/>
    </source>
</evidence>
<evidence type="ECO:0000256" key="6">
    <source>
        <dbReference type="ARBA" id="ARBA00023136"/>
    </source>
</evidence>
<dbReference type="InterPro" id="IPR053166">
    <property type="entry name" value="UPF0718_permease"/>
</dbReference>
<evidence type="ECO:0000256" key="3">
    <source>
        <dbReference type="ARBA" id="ARBA00022475"/>
    </source>
</evidence>
<keyword evidence="3" id="KW-1003">Cell membrane</keyword>
<evidence type="ECO:0000313" key="9">
    <source>
        <dbReference type="Proteomes" id="UP000271573"/>
    </source>
</evidence>
<keyword evidence="9" id="KW-1185">Reference proteome</keyword>
<feature type="transmembrane region" description="Helical" evidence="7">
    <location>
        <begin position="115"/>
        <end position="132"/>
    </location>
</feature>
<feature type="transmembrane region" description="Helical" evidence="7">
    <location>
        <begin position="258"/>
        <end position="278"/>
    </location>
</feature>
<dbReference type="PANTHER" id="PTHR42775:SF1">
    <property type="entry name" value="PERMEASE RV2963-RELATED"/>
    <property type="match status" value="1"/>
</dbReference>
<keyword evidence="6 7" id="KW-0472">Membrane</keyword>
<keyword evidence="4 7" id="KW-0812">Transmembrane</keyword>
<feature type="transmembrane region" description="Helical" evidence="7">
    <location>
        <begin position="334"/>
        <end position="350"/>
    </location>
</feature>
<evidence type="ECO:0000313" key="8">
    <source>
        <dbReference type="EMBL" id="BBH17227.1"/>
    </source>
</evidence>
<comment type="subcellular location">
    <subcellularLocation>
        <location evidence="1">Cell membrane</location>
        <topology evidence="1">Multi-pass membrane protein</topology>
    </subcellularLocation>
</comment>
<dbReference type="InterPro" id="IPR005524">
    <property type="entry name" value="DUF318"/>
</dbReference>
<dbReference type="KEGG" id="nbe:Back2_15140"/>
<organism evidence="8 9">
    <name type="scientific">Nocardioides baekrokdamisoli</name>
    <dbReference type="NCBI Taxonomy" id="1804624"/>
    <lineage>
        <taxon>Bacteria</taxon>
        <taxon>Bacillati</taxon>
        <taxon>Actinomycetota</taxon>
        <taxon>Actinomycetes</taxon>
        <taxon>Propionibacteriales</taxon>
        <taxon>Nocardioidaceae</taxon>
        <taxon>Nocardioides</taxon>
    </lineage>
</organism>
<dbReference type="AlphaFoldDB" id="A0A3G9IE43"/>
<sequence length="434" mass="46338">MHTMAEAAHQAFFMFWQTLWALVLGFVLSGLVQAYVSRSKMQAVLGDHGPAAIGRSTFFGVVSSSCSYAAAALAKTLFSRGADFTAAMVFMLASTNLVVELGLVLWLLLGWQFALAEFVGGVVMVVLMAYVLPRVIPARLIDQARTRLNGGQAHGDHAHGAHDHGAAEARGNLRDAASYTIADLTMLRKELVIGFVVAGILAAAVPTSVWQALFLTGHGWVTAVENAIVGPFLAIISFVCSVGNVPLAAALWTGGIGFGGVIAFVFADLITLPLLVIYRKYYGTAITLRLAAALWAIMSVAGLVVEVLFSWWGIVPGRRAGFASMELAWDHTTYLNIVAVILLIVVVVLARTRQESSGYAIDPICGMQVEIAHAPAVRQGPDGAVYFCADRCADRWDKGQGPAPMAPAAVVPEQPLLQIGLRPPTEREDHGHHV</sequence>
<proteinExistence type="inferred from homology"/>
<gene>
    <name evidence="8" type="ORF">Back2_15140</name>
</gene>
<feature type="transmembrane region" description="Helical" evidence="7">
    <location>
        <begin position="191"/>
        <end position="215"/>
    </location>
</feature>
<evidence type="ECO:0000256" key="5">
    <source>
        <dbReference type="ARBA" id="ARBA00022989"/>
    </source>
</evidence>
<feature type="transmembrane region" description="Helical" evidence="7">
    <location>
        <begin position="290"/>
        <end position="314"/>
    </location>
</feature>
<evidence type="ECO:0000256" key="7">
    <source>
        <dbReference type="SAM" id="Phobius"/>
    </source>
</evidence>
<accession>A0A3G9IE43</accession>
<feature type="transmembrane region" description="Helical" evidence="7">
    <location>
        <begin position="227"/>
        <end position="252"/>
    </location>
</feature>
<keyword evidence="5 7" id="KW-1133">Transmembrane helix</keyword>
<evidence type="ECO:0000256" key="1">
    <source>
        <dbReference type="ARBA" id="ARBA00004651"/>
    </source>
</evidence>
<comment type="similarity">
    <text evidence="2">Belongs to the UPF0718 family.</text>
</comment>
<reference evidence="8 9" key="1">
    <citation type="submission" date="2018-11" db="EMBL/GenBank/DDBJ databases">
        <title>Complete genome sequence of Nocardioides baekrokdamisoli strain KCTC 39748.</title>
        <authorList>
            <person name="Kang S.W."/>
            <person name="Lee K.C."/>
            <person name="Kim K.K."/>
            <person name="Kim J.S."/>
            <person name="Kim D.S."/>
            <person name="Ko S.H."/>
            <person name="Yang S.H."/>
            <person name="Shin Y.K."/>
            <person name="Lee J.S."/>
        </authorList>
    </citation>
    <scope>NUCLEOTIDE SEQUENCE [LARGE SCALE GENOMIC DNA]</scope>
    <source>
        <strain evidence="8 9">KCTC 39748</strain>
    </source>
</reference>
<feature type="transmembrane region" description="Helical" evidence="7">
    <location>
        <begin position="57"/>
        <end position="78"/>
    </location>
</feature>